<dbReference type="AlphaFoldDB" id="G8ZRJ5"/>
<reference evidence="1 2" key="1">
    <citation type="journal article" date="2011" name="Proc. Natl. Acad. Sci. U.S.A.">
        <title>Evolutionary erosion of yeast sex chromosomes by mating-type switching accidents.</title>
        <authorList>
            <person name="Gordon J.L."/>
            <person name="Armisen D."/>
            <person name="Proux-Wera E."/>
            <person name="Oheigeartaigh S.S."/>
            <person name="Byrne K.P."/>
            <person name="Wolfe K.H."/>
        </authorList>
    </citation>
    <scope>NUCLEOTIDE SEQUENCE [LARGE SCALE GENOMIC DNA]</scope>
    <source>
        <strain evidence="2">ATCC 10662 / CBS 1146 / NBRC 0425 / NCYC 2629 / NRRL Y-866</strain>
    </source>
</reference>
<sequence length="147" mass="16780">MTISPSFVSLVDEANRPLFVYVTPSESEDVNQVLKYNVLSNLSLDYFENDLFDWSSLETQPDIKALFNLEGVAVYGMIIKQTGLKIIIGFLIKENIQELNDDEISEVFMKVKKIYLRAKLNPFVAPSSFDDSKELSAKLQKKFSEEL</sequence>
<keyword evidence="2" id="KW-1185">Reference proteome</keyword>
<dbReference type="Gene3D" id="3.30.450.70">
    <property type="match status" value="1"/>
</dbReference>
<dbReference type="GO" id="GO:0065003">
    <property type="term" value="P:protein-containing complex assembly"/>
    <property type="evidence" value="ECO:0007669"/>
    <property type="project" value="EnsemblFungi"/>
</dbReference>
<name>G8ZRJ5_TORDE</name>
<dbReference type="InParanoid" id="G8ZRJ5"/>
<dbReference type="OrthoDB" id="18320at2759"/>
<protein>
    <submittedName>
        <fullName evidence="1">Uncharacterized protein</fullName>
    </submittedName>
</protein>
<dbReference type="Pfam" id="PF04628">
    <property type="entry name" value="Sedlin_N"/>
    <property type="match status" value="1"/>
</dbReference>
<organism evidence="1 2">
    <name type="scientific">Torulaspora delbrueckii</name>
    <name type="common">Yeast</name>
    <name type="synonym">Candida colliculosa</name>
    <dbReference type="NCBI Taxonomy" id="4950"/>
    <lineage>
        <taxon>Eukaryota</taxon>
        <taxon>Fungi</taxon>
        <taxon>Dikarya</taxon>
        <taxon>Ascomycota</taxon>
        <taxon>Saccharomycotina</taxon>
        <taxon>Saccharomycetes</taxon>
        <taxon>Saccharomycetales</taxon>
        <taxon>Saccharomycetaceae</taxon>
        <taxon>Torulaspora</taxon>
    </lineage>
</organism>
<accession>G8ZRJ5</accession>
<dbReference type="EMBL" id="HE616744">
    <property type="protein sequence ID" value="CCE91137.1"/>
    <property type="molecule type" value="Genomic_DNA"/>
</dbReference>
<dbReference type="InterPro" id="IPR011012">
    <property type="entry name" value="Longin-like_dom_sf"/>
</dbReference>
<dbReference type="FunCoup" id="G8ZRJ5">
    <property type="interactions" value="39"/>
</dbReference>
<dbReference type="GO" id="GO:1990071">
    <property type="term" value="C:TRAPPII protein complex"/>
    <property type="evidence" value="ECO:0007669"/>
    <property type="project" value="EnsemblFungi"/>
</dbReference>
<dbReference type="KEGG" id="tdl:TDEL_0C02480"/>
<dbReference type="SUPFAM" id="SSF64356">
    <property type="entry name" value="SNARE-like"/>
    <property type="match status" value="1"/>
</dbReference>
<proteinExistence type="predicted"/>
<dbReference type="eggNOG" id="ENOG502S4FS">
    <property type="taxonomic scope" value="Eukaryota"/>
</dbReference>
<dbReference type="HOGENOM" id="CLU_097630_1_0_1"/>
<evidence type="ECO:0000313" key="2">
    <source>
        <dbReference type="Proteomes" id="UP000005627"/>
    </source>
</evidence>
<dbReference type="STRING" id="1076872.G8ZRJ5"/>
<dbReference type="Proteomes" id="UP000005627">
    <property type="component" value="Chromosome 3"/>
</dbReference>
<dbReference type="RefSeq" id="XP_003680348.1">
    <property type="nucleotide sequence ID" value="XM_003680300.1"/>
</dbReference>
<dbReference type="InterPro" id="IPR006722">
    <property type="entry name" value="Sedlin"/>
</dbReference>
<dbReference type="GO" id="GO:0006888">
    <property type="term" value="P:endoplasmic reticulum to Golgi vesicle-mediated transport"/>
    <property type="evidence" value="ECO:0007669"/>
    <property type="project" value="InterPro"/>
</dbReference>
<dbReference type="GeneID" id="11500472"/>
<evidence type="ECO:0000313" key="1">
    <source>
        <dbReference type="EMBL" id="CCE91137.1"/>
    </source>
</evidence>
<dbReference type="GO" id="GO:0005829">
    <property type="term" value="C:cytosol"/>
    <property type="evidence" value="ECO:0007669"/>
    <property type="project" value="GOC"/>
</dbReference>
<gene>
    <name evidence="1" type="primary">TDEL0C02480</name>
    <name evidence="1" type="ORF">TDEL_0C02480</name>
</gene>
<dbReference type="GO" id="GO:0034498">
    <property type="term" value="P:early endosome to Golgi transport"/>
    <property type="evidence" value="ECO:0007669"/>
    <property type="project" value="EnsemblFungi"/>
</dbReference>